<dbReference type="Proteomes" id="UP001433088">
    <property type="component" value="Unassembled WGS sequence"/>
</dbReference>
<keyword evidence="5" id="KW-0169">Cobalamin biosynthesis</keyword>
<evidence type="ECO:0000256" key="3">
    <source>
        <dbReference type="ARBA" id="ARBA00011991"/>
    </source>
</evidence>
<proteinExistence type="inferred from homology"/>
<protein>
    <recommendedName>
        <fullName evidence="4">Nicotinate-nucleotide--dimethylbenzimidazole phosphoribosyltransferase</fullName>
        <ecNumber evidence="3">2.4.2.21</ecNumber>
    </recommendedName>
    <alternativeName>
        <fullName evidence="8">N(1)-alpha-phosphoribosyltransferase</fullName>
    </alternativeName>
</protein>
<comment type="pathway">
    <text evidence="1">Nucleoside biosynthesis; alpha-ribazole biosynthesis; alpha-ribazole from 5,6-dimethylbenzimidazole: step 1/2.</text>
</comment>
<dbReference type="Gene3D" id="1.10.1610.10">
    <property type="match status" value="1"/>
</dbReference>
<comment type="caution">
    <text evidence="10">The sequence shown here is derived from an EMBL/GenBank/DDBJ whole genome shotgun (WGS) entry which is preliminary data.</text>
</comment>
<evidence type="ECO:0000256" key="4">
    <source>
        <dbReference type="ARBA" id="ARBA00015486"/>
    </source>
</evidence>
<dbReference type="InterPro" id="IPR003200">
    <property type="entry name" value="Nict_dMeBzImd_PRibTrfase"/>
</dbReference>
<dbReference type="RefSeq" id="WP_292106078.1">
    <property type="nucleotide sequence ID" value="NZ_JBBMEU010000042.1"/>
</dbReference>
<dbReference type="EC" id="2.4.2.21" evidence="3"/>
<keyword evidence="7 10" id="KW-0808">Transferase</keyword>
<dbReference type="InterPro" id="IPR036087">
    <property type="entry name" value="Nict_dMeBzImd_PRibTrfase_sf"/>
</dbReference>
<evidence type="ECO:0000256" key="9">
    <source>
        <dbReference type="ARBA" id="ARBA00047340"/>
    </source>
</evidence>
<evidence type="ECO:0000256" key="2">
    <source>
        <dbReference type="ARBA" id="ARBA00007110"/>
    </source>
</evidence>
<comment type="catalytic activity">
    <reaction evidence="9">
        <text>5,6-dimethylbenzimidazole + nicotinate beta-D-ribonucleotide = alpha-ribazole 5'-phosphate + nicotinate + H(+)</text>
        <dbReference type="Rhea" id="RHEA:11196"/>
        <dbReference type="ChEBI" id="CHEBI:15378"/>
        <dbReference type="ChEBI" id="CHEBI:15890"/>
        <dbReference type="ChEBI" id="CHEBI:32544"/>
        <dbReference type="ChEBI" id="CHEBI:57502"/>
        <dbReference type="ChEBI" id="CHEBI:57918"/>
        <dbReference type="EC" id="2.4.2.21"/>
    </reaction>
</comment>
<evidence type="ECO:0000256" key="1">
    <source>
        <dbReference type="ARBA" id="ARBA00005049"/>
    </source>
</evidence>
<keyword evidence="11" id="KW-1185">Reference proteome</keyword>
<dbReference type="SUPFAM" id="SSF52733">
    <property type="entry name" value="Nicotinate mononucleotide:5,6-dimethylbenzimidazole phosphoribosyltransferase (CobT)"/>
    <property type="match status" value="1"/>
</dbReference>
<dbReference type="PANTHER" id="PTHR43463:SF1">
    <property type="entry name" value="NICOTINATE-NUCLEOTIDE--DIMETHYLBENZIMIDAZOLE PHOSPHORIBOSYLTRANSFERASE"/>
    <property type="match status" value="1"/>
</dbReference>
<dbReference type="InterPro" id="IPR023195">
    <property type="entry name" value="Nict_dMeBzImd_PRibTrfase_N"/>
</dbReference>
<evidence type="ECO:0000313" key="10">
    <source>
        <dbReference type="EMBL" id="MEQ2422606.1"/>
    </source>
</evidence>
<sequence>MTVSKERYRRQALHQIDNLAKPPGSLGLLEKQAKQILLAWGTFHRELRPKHIIFAADNGVVRAGVVAQLSDITYMQSCHMVQGTSAVTCFCRSQDIPYEVVDVGIDSDDAVGLDRKIARGTKNFAVEPAMSREELAQAMATGRERVQAAAKDGINLLSFGEMGIGNTTTSAAVLTALSPKKMSWLTGFGSARGNYKLLFHKRHVIAAAVKAYEKEIQMPADALRCVGGFDLAALCGAMMACADEKIPFYIDGFITATALACAIAMKPAVRDYALPSHISREPGMAQALRLCGIDEYDVPIQAGLSLGEGTGAVLGVVLMKTMMYAVWHMATLDGINQEAQDRHDNRKGDETHG</sequence>
<keyword evidence="6 10" id="KW-0328">Glycosyltransferase</keyword>
<dbReference type="PANTHER" id="PTHR43463">
    <property type="entry name" value="NICOTINATE-NUCLEOTIDE--DIMETHYLBENZIMIDAZOLE PHOSPHORIBOSYLTRANSFERASE"/>
    <property type="match status" value="1"/>
</dbReference>
<dbReference type="Pfam" id="PF02277">
    <property type="entry name" value="DBI_PRT"/>
    <property type="match status" value="1"/>
</dbReference>
<reference evidence="10 11" key="1">
    <citation type="submission" date="2024-03" db="EMBL/GenBank/DDBJ databases">
        <title>Human intestinal bacterial collection.</title>
        <authorList>
            <person name="Pauvert C."/>
            <person name="Hitch T.C.A."/>
            <person name="Clavel T."/>
        </authorList>
    </citation>
    <scope>NUCLEOTIDE SEQUENCE [LARGE SCALE GENOMIC DNA]</scope>
    <source>
        <strain evidence="10 11">CLA-AA-H81</strain>
    </source>
</reference>
<dbReference type="Gene3D" id="3.40.50.10210">
    <property type="match status" value="1"/>
</dbReference>
<comment type="similarity">
    <text evidence="2">Belongs to the CobT family.</text>
</comment>
<accession>A0ABV1CWU4</accession>
<organism evidence="10 11">
    <name type="scientific">Megasphaera intestinihominis</name>
    <dbReference type="NCBI Taxonomy" id="3133159"/>
    <lineage>
        <taxon>Bacteria</taxon>
        <taxon>Bacillati</taxon>
        <taxon>Bacillota</taxon>
        <taxon>Negativicutes</taxon>
        <taxon>Veillonellales</taxon>
        <taxon>Veillonellaceae</taxon>
        <taxon>Megasphaera</taxon>
    </lineage>
</organism>
<evidence type="ECO:0000313" key="11">
    <source>
        <dbReference type="Proteomes" id="UP001433088"/>
    </source>
</evidence>
<dbReference type="GO" id="GO:0008939">
    <property type="term" value="F:nicotinate-nucleotide-dimethylbenzimidazole phosphoribosyltransferase activity"/>
    <property type="evidence" value="ECO:0007669"/>
    <property type="project" value="UniProtKB-EC"/>
</dbReference>
<gene>
    <name evidence="10" type="ORF">WMO23_07675</name>
</gene>
<evidence type="ECO:0000256" key="5">
    <source>
        <dbReference type="ARBA" id="ARBA00022573"/>
    </source>
</evidence>
<evidence type="ECO:0000256" key="7">
    <source>
        <dbReference type="ARBA" id="ARBA00022679"/>
    </source>
</evidence>
<dbReference type="CDD" id="cd02439">
    <property type="entry name" value="DMB-PRT_CobT"/>
    <property type="match status" value="1"/>
</dbReference>
<evidence type="ECO:0000256" key="6">
    <source>
        <dbReference type="ARBA" id="ARBA00022676"/>
    </source>
</evidence>
<evidence type="ECO:0000256" key="8">
    <source>
        <dbReference type="ARBA" id="ARBA00030686"/>
    </source>
</evidence>
<name>A0ABV1CWU4_9FIRM</name>
<dbReference type="EMBL" id="JBBMEU010000042">
    <property type="protein sequence ID" value="MEQ2422606.1"/>
    <property type="molecule type" value="Genomic_DNA"/>
</dbReference>